<dbReference type="PANTHER" id="PTHR12128:SF66">
    <property type="entry name" value="4-HYDROXY-2-OXOGLUTARATE ALDOLASE, MITOCHONDRIAL"/>
    <property type="match status" value="1"/>
</dbReference>
<evidence type="ECO:0000256" key="2">
    <source>
        <dbReference type="ARBA" id="ARBA00023239"/>
    </source>
</evidence>
<protein>
    <submittedName>
        <fullName evidence="5">Dihydrodipicolinate synthase family protein</fullName>
    </submittedName>
</protein>
<dbReference type="Gene3D" id="3.20.20.70">
    <property type="entry name" value="Aldolase class I"/>
    <property type="match status" value="1"/>
</dbReference>
<dbReference type="PIRSF" id="PIRSF001365">
    <property type="entry name" value="DHDPS"/>
    <property type="match status" value="1"/>
</dbReference>
<evidence type="ECO:0000313" key="5">
    <source>
        <dbReference type="EMBL" id="MEX6429958.1"/>
    </source>
</evidence>
<keyword evidence="2 4" id="KW-0456">Lyase</keyword>
<dbReference type="EMBL" id="JBFSHR010000030">
    <property type="protein sequence ID" value="MEX6429958.1"/>
    <property type="molecule type" value="Genomic_DNA"/>
</dbReference>
<evidence type="ECO:0000256" key="3">
    <source>
        <dbReference type="ARBA" id="ARBA00023270"/>
    </source>
</evidence>
<dbReference type="PROSITE" id="PS00665">
    <property type="entry name" value="DHDPS_1"/>
    <property type="match status" value="1"/>
</dbReference>
<dbReference type="SMART" id="SM01130">
    <property type="entry name" value="DHDPS"/>
    <property type="match status" value="1"/>
</dbReference>
<evidence type="ECO:0000256" key="1">
    <source>
        <dbReference type="ARBA" id="ARBA00007592"/>
    </source>
</evidence>
<dbReference type="Proteomes" id="UP001560267">
    <property type="component" value="Unassembled WGS sequence"/>
</dbReference>
<evidence type="ECO:0000313" key="6">
    <source>
        <dbReference type="Proteomes" id="UP001560267"/>
    </source>
</evidence>
<proteinExistence type="inferred from homology"/>
<keyword evidence="3" id="KW-0704">Schiff base</keyword>
<organism evidence="5 6">
    <name type="scientific">Ferrimicrobium acidiphilum</name>
    <dbReference type="NCBI Taxonomy" id="121039"/>
    <lineage>
        <taxon>Bacteria</taxon>
        <taxon>Bacillati</taxon>
        <taxon>Actinomycetota</taxon>
        <taxon>Acidimicrobiia</taxon>
        <taxon>Acidimicrobiales</taxon>
        <taxon>Acidimicrobiaceae</taxon>
        <taxon>Ferrimicrobium</taxon>
    </lineage>
</organism>
<dbReference type="PRINTS" id="PR00146">
    <property type="entry name" value="DHPICSNTHASE"/>
</dbReference>
<dbReference type="InterPro" id="IPR013785">
    <property type="entry name" value="Aldolase_TIM"/>
</dbReference>
<dbReference type="InterPro" id="IPR002220">
    <property type="entry name" value="DapA-like"/>
</dbReference>
<name>A0ABV3Y622_9ACTN</name>
<evidence type="ECO:0000256" key="4">
    <source>
        <dbReference type="PIRNR" id="PIRNR001365"/>
    </source>
</evidence>
<reference evidence="5 6" key="1">
    <citation type="submission" date="2024-07" db="EMBL/GenBank/DDBJ databases">
        <title>Draft Genome Sequence of Ferrimicrobium acidiphilum Strain YE2023, Isolated from a Pulp of Bioleach Reactor.</title>
        <authorList>
            <person name="Elkina Y.A."/>
            <person name="Bulaeva A.G."/>
            <person name="Beletsky A.V."/>
            <person name="Mardanov A.V."/>
        </authorList>
    </citation>
    <scope>NUCLEOTIDE SEQUENCE [LARGE SCALE GENOMIC DNA]</scope>
    <source>
        <strain evidence="5 6">YE2023</strain>
    </source>
</reference>
<dbReference type="InterPro" id="IPR020624">
    <property type="entry name" value="Schiff_base-form_aldolases_CS"/>
</dbReference>
<comment type="caution">
    <text evidence="5">The sequence shown here is derived from an EMBL/GenBank/DDBJ whole genome shotgun (WGS) entry which is preliminary data.</text>
</comment>
<accession>A0ABV3Y622</accession>
<sequence length="260" mass="26983">MAIELQTPALFTGIGVALVSLFDEDGELLVDATAEHALALVELGVAGVLVAGSTGEASALDDDERANLIDRVRRTLPPEIPVFAGTGQPSTRAAVATSLRAVDSGADALLVLSPPRTRDPRPYYDAITKACPTTPVLAYHFPSVSAPGIEVDVLCSLPVVGCKDSSGDATRLLDETQQFQGAIYVGNPVLLALAGLLDLQGAILAVANLDPALCARALAGDPHAQLQVAALHHKTSSDFPNAIKQELHARFDTPTGARLG</sequence>
<dbReference type="CDD" id="cd00408">
    <property type="entry name" value="DHDPS-like"/>
    <property type="match status" value="1"/>
</dbReference>
<gene>
    <name evidence="5" type="ORF">AB6A68_08920</name>
</gene>
<keyword evidence="6" id="KW-1185">Reference proteome</keyword>
<dbReference type="RefSeq" id="WP_276961838.1">
    <property type="nucleotide sequence ID" value="NZ_DAHZQV010000069.1"/>
</dbReference>
<dbReference type="SUPFAM" id="SSF51569">
    <property type="entry name" value="Aldolase"/>
    <property type="match status" value="1"/>
</dbReference>
<dbReference type="Pfam" id="PF00701">
    <property type="entry name" value="DHDPS"/>
    <property type="match status" value="1"/>
</dbReference>
<comment type="similarity">
    <text evidence="1 4">Belongs to the DapA family.</text>
</comment>
<dbReference type="PANTHER" id="PTHR12128">
    <property type="entry name" value="DIHYDRODIPICOLINATE SYNTHASE"/>
    <property type="match status" value="1"/>
</dbReference>